<feature type="transmembrane region" description="Helical" evidence="1">
    <location>
        <begin position="217"/>
        <end position="243"/>
    </location>
</feature>
<accession>A0A811YZK8</accession>
<keyword evidence="1" id="KW-0472">Membrane</keyword>
<dbReference type="AlphaFoldDB" id="A0A811YZK8"/>
<evidence type="ECO:0000313" key="2">
    <source>
        <dbReference type="EMBL" id="CAD7682135.1"/>
    </source>
</evidence>
<feature type="transmembrane region" description="Helical" evidence="1">
    <location>
        <begin position="152"/>
        <end position="174"/>
    </location>
</feature>
<dbReference type="Proteomes" id="UP000645828">
    <property type="component" value="Unassembled WGS sequence"/>
</dbReference>
<evidence type="ECO:0000313" key="3">
    <source>
        <dbReference type="Proteomes" id="UP000645828"/>
    </source>
</evidence>
<protein>
    <submittedName>
        <fullName evidence="2">(raccoon dog) hypothetical protein</fullName>
    </submittedName>
</protein>
<name>A0A811YZK8_NYCPR</name>
<reference evidence="2" key="1">
    <citation type="submission" date="2020-12" db="EMBL/GenBank/DDBJ databases">
        <authorList>
            <consortium name="Molecular Ecology Group"/>
        </authorList>
    </citation>
    <scope>NUCLEOTIDE SEQUENCE</scope>
    <source>
        <strain evidence="2">TBG_1078</strain>
    </source>
</reference>
<sequence length="263" mass="28177">MKGSDFYKITNTQEKILIEIVVYNLDTYSVSLVYLALLHPSCQHLPSLLPAQEGWNTVVDAHRVSACSKVGTVACGRASAVGPGLQEHFLIPSSFPHSHYSGNSAGNCVEDPCDVDSIYDGYRPVTCAASTPFSPSTTSNFTVSPSPTLRRYFLGLFFMAVWCTNTPSLVSFLLMKPYLFLTLNHFTVPKTFVAMTFLSLLAGAADVRPLLPMVPSLVLAVLRAGAAGGCWVSTSLLVVAVMVTGAGCWGVMVTRLLPGCDGN</sequence>
<proteinExistence type="predicted"/>
<keyword evidence="3" id="KW-1185">Reference proteome</keyword>
<comment type="caution">
    <text evidence="2">The sequence shown here is derived from an EMBL/GenBank/DDBJ whole genome shotgun (WGS) entry which is preliminary data.</text>
</comment>
<dbReference type="EMBL" id="CAJHUB010000754">
    <property type="protein sequence ID" value="CAD7682135.1"/>
    <property type="molecule type" value="Genomic_DNA"/>
</dbReference>
<keyword evidence="1" id="KW-1133">Transmembrane helix</keyword>
<evidence type="ECO:0000256" key="1">
    <source>
        <dbReference type="SAM" id="Phobius"/>
    </source>
</evidence>
<gene>
    <name evidence="2" type="ORF">NYPRO_LOCUS14927</name>
</gene>
<organism evidence="2 3">
    <name type="scientific">Nyctereutes procyonoides</name>
    <name type="common">Raccoon dog</name>
    <name type="synonym">Canis procyonoides</name>
    <dbReference type="NCBI Taxonomy" id="34880"/>
    <lineage>
        <taxon>Eukaryota</taxon>
        <taxon>Metazoa</taxon>
        <taxon>Chordata</taxon>
        <taxon>Craniata</taxon>
        <taxon>Vertebrata</taxon>
        <taxon>Euteleostomi</taxon>
        <taxon>Mammalia</taxon>
        <taxon>Eutheria</taxon>
        <taxon>Laurasiatheria</taxon>
        <taxon>Carnivora</taxon>
        <taxon>Caniformia</taxon>
        <taxon>Canidae</taxon>
        <taxon>Nyctereutes</taxon>
    </lineage>
</organism>
<keyword evidence="1" id="KW-0812">Transmembrane</keyword>
<feature type="transmembrane region" description="Helical" evidence="1">
    <location>
        <begin position="186"/>
        <end position="205"/>
    </location>
</feature>